<dbReference type="Pfam" id="PF00652">
    <property type="entry name" value="Ricin_B_lectin"/>
    <property type="match status" value="1"/>
</dbReference>
<dbReference type="PROSITE" id="PS50231">
    <property type="entry name" value="RICIN_B_LECTIN"/>
    <property type="match status" value="1"/>
</dbReference>
<reference evidence="2" key="1">
    <citation type="submission" date="2020-10" db="EMBL/GenBank/DDBJ databases">
        <authorList>
            <person name="Castelo-Branco R."/>
            <person name="Eusebio N."/>
            <person name="Adriana R."/>
            <person name="Vieira A."/>
            <person name="Brugerolle De Fraissinette N."/>
            <person name="Rezende De Castro R."/>
            <person name="Schneider M.P."/>
            <person name="Vasconcelos V."/>
            <person name="Leao P.N."/>
        </authorList>
    </citation>
    <scope>NUCLEOTIDE SEQUENCE</scope>
    <source>
        <strain evidence="2">LEGE 12446</strain>
    </source>
</reference>
<organism evidence="2 3">
    <name type="scientific">Desmonostoc muscorum LEGE 12446</name>
    <dbReference type="NCBI Taxonomy" id="1828758"/>
    <lineage>
        <taxon>Bacteria</taxon>
        <taxon>Bacillati</taxon>
        <taxon>Cyanobacteriota</taxon>
        <taxon>Cyanophyceae</taxon>
        <taxon>Nostocales</taxon>
        <taxon>Nostocaceae</taxon>
        <taxon>Desmonostoc</taxon>
    </lineage>
</organism>
<gene>
    <name evidence="2" type="ORF">IQ276_05270</name>
</gene>
<feature type="domain" description="Ricin B lectin" evidence="1">
    <location>
        <begin position="31"/>
        <end position="161"/>
    </location>
</feature>
<keyword evidence="3" id="KW-1185">Reference proteome</keyword>
<evidence type="ECO:0000259" key="1">
    <source>
        <dbReference type="Pfam" id="PF00652"/>
    </source>
</evidence>
<proteinExistence type="predicted"/>
<dbReference type="CDD" id="cd00161">
    <property type="entry name" value="beta-trefoil_Ricin-like"/>
    <property type="match status" value="1"/>
</dbReference>
<dbReference type="Gene3D" id="2.80.10.50">
    <property type="match status" value="1"/>
</dbReference>
<protein>
    <submittedName>
        <fullName evidence="2">RICIN domain-containing protein</fullName>
    </submittedName>
</protein>
<name>A0A8J6ZIL5_DESMC</name>
<dbReference type="InterPro" id="IPR035992">
    <property type="entry name" value="Ricin_B-like_lectins"/>
</dbReference>
<dbReference type="SUPFAM" id="SSF50370">
    <property type="entry name" value="Ricin B-like lectins"/>
    <property type="match status" value="1"/>
</dbReference>
<dbReference type="InterPro" id="IPR000772">
    <property type="entry name" value="Ricin_B_lectin"/>
</dbReference>
<accession>A0A8J6ZIL5</accession>
<sequence>MKRGIVSLFVIGTLGATLGPMVSASLTEQRYYIQAKHSGKCVHQHGGIRNIGGLVTQWECINQPNVQLTRGWTDNGYFVLRFKHSDLCLTIKNGLSANGTDIIQSTCTGSSSQKWREVRVDGSYVKIQSAIGSCLHQHGGIMDNGGRITLWECVDQPNVMWKIIRAN</sequence>
<evidence type="ECO:0000313" key="2">
    <source>
        <dbReference type="EMBL" id="MBE9021890.1"/>
    </source>
</evidence>
<dbReference type="AlphaFoldDB" id="A0A8J6ZIL5"/>
<evidence type="ECO:0000313" key="3">
    <source>
        <dbReference type="Proteomes" id="UP000622533"/>
    </source>
</evidence>
<dbReference type="Proteomes" id="UP000622533">
    <property type="component" value="Unassembled WGS sequence"/>
</dbReference>
<comment type="caution">
    <text evidence="2">The sequence shown here is derived from an EMBL/GenBank/DDBJ whole genome shotgun (WGS) entry which is preliminary data.</text>
</comment>
<dbReference type="EMBL" id="JADEXS010000044">
    <property type="protein sequence ID" value="MBE9021890.1"/>
    <property type="molecule type" value="Genomic_DNA"/>
</dbReference>